<feature type="domain" description="Reverse transcriptase Ty1/copia-type" evidence="2">
    <location>
        <begin position="205"/>
        <end position="249"/>
    </location>
</feature>
<dbReference type="Pfam" id="PF25597">
    <property type="entry name" value="SH3_retrovirus"/>
    <property type="match status" value="1"/>
</dbReference>
<feature type="compositionally biased region" description="Low complexity" evidence="1">
    <location>
        <begin position="119"/>
        <end position="128"/>
    </location>
</feature>
<dbReference type="InterPro" id="IPR013103">
    <property type="entry name" value="RVT_2"/>
</dbReference>
<evidence type="ECO:0000259" key="3">
    <source>
        <dbReference type="Pfam" id="PF25597"/>
    </source>
</evidence>
<dbReference type="PANTHER" id="PTHR11439">
    <property type="entry name" value="GAG-POL-RELATED RETROTRANSPOSON"/>
    <property type="match status" value="1"/>
</dbReference>
<sequence length="602" mass="68133">MCPYHSNKFQARSIECVFLGYATNAKGYLCYHIPTKKYYTSRHVIFTESIFPFHNHKQLSSTASSSKPHWLQTALYFHLCPLTPILGSGPTLPSTASSLGPIPFSFHITPQEPTPLPPSESSNSISSELQTVSTHNTNPASSSEFSSLPPAAPFPPSHPMQTRSKFRIFKPKHAYKTTLTDYLTTEPPTFKLACQLPQWQDAMHSYRWVYKLKRNLDGSISHYKARLVAKGYHQQHGMDFDETFSPVVKPTTEIVYMEQPQGYVDSQFPHHVCQLKKALYRLKQAPSAWFERFTSHLLTMGFTSSLTDPSFFLYCHGSTVMFLLLYVDDIIITGNQPHVVQTLLSQLATEFEIKDLGPLKFFLGLQIEYRSSGFFVHQKKYNSNLLAKFNMATCKPCSTPFISLSRLRKDEGVPLPDPTPFRSMVRGLQYLTFIRPDLAYVVNHICQFMHQPTDHHFVVAKRILCYVQGSLDHDLGIFLRSPPTIWCDNLSALTLASNPMFHARMKHVEVDYHFIREKVTNRDIQLRHISTDDQLANLITKALPSPSPLGTGPLGFAGAIVLQLDVLIIATAVISIVNPTNYISYLISCILTFWIARPPPGL</sequence>
<dbReference type="Pfam" id="PF07727">
    <property type="entry name" value="RVT_2"/>
    <property type="match status" value="2"/>
</dbReference>
<gene>
    <name evidence="4" type="ORF">FSB_LOCUS44617</name>
</gene>
<evidence type="ECO:0008006" key="5">
    <source>
        <dbReference type="Google" id="ProtNLM"/>
    </source>
</evidence>
<feature type="domain" description="Retroviral polymerase SH3-like" evidence="3">
    <location>
        <begin position="4"/>
        <end position="57"/>
    </location>
</feature>
<dbReference type="InterPro" id="IPR057670">
    <property type="entry name" value="SH3_retrovirus"/>
</dbReference>
<name>A0A2N9HX86_FAGSY</name>
<proteinExistence type="predicted"/>
<feature type="domain" description="Reverse transcriptase Ty1/copia-type" evidence="2">
    <location>
        <begin position="253"/>
        <end position="402"/>
    </location>
</feature>
<dbReference type="AlphaFoldDB" id="A0A2N9HX86"/>
<protein>
    <recommendedName>
        <fullName evidence="5">Reverse transcriptase Ty1/copia-type domain-containing protein</fullName>
    </recommendedName>
</protein>
<evidence type="ECO:0000313" key="4">
    <source>
        <dbReference type="EMBL" id="SPD16735.1"/>
    </source>
</evidence>
<feature type="compositionally biased region" description="Polar residues" evidence="1">
    <location>
        <begin position="129"/>
        <end position="138"/>
    </location>
</feature>
<dbReference type="PANTHER" id="PTHR11439:SF524">
    <property type="entry name" value="RNA-DIRECTED DNA POLYMERASE, PROTEIN KINASE RLK-PELLE-DLSV FAMILY"/>
    <property type="match status" value="1"/>
</dbReference>
<dbReference type="EMBL" id="OIVN01004334">
    <property type="protein sequence ID" value="SPD16735.1"/>
    <property type="molecule type" value="Genomic_DNA"/>
</dbReference>
<dbReference type="InterPro" id="IPR043502">
    <property type="entry name" value="DNA/RNA_pol_sf"/>
</dbReference>
<organism evidence="4">
    <name type="scientific">Fagus sylvatica</name>
    <name type="common">Beechnut</name>
    <dbReference type="NCBI Taxonomy" id="28930"/>
    <lineage>
        <taxon>Eukaryota</taxon>
        <taxon>Viridiplantae</taxon>
        <taxon>Streptophyta</taxon>
        <taxon>Embryophyta</taxon>
        <taxon>Tracheophyta</taxon>
        <taxon>Spermatophyta</taxon>
        <taxon>Magnoliopsida</taxon>
        <taxon>eudicotyledons</taxon>
        <taxon>Gunneridae</taxon>
        <taxon>Pentapetalae</taxon>
        <taxon>rosids</taxon>
        <taxon>fabids</taxon>
        <taxon>Fagales</taxon>
        <taxon>Fagaceae</taxon>
        <taxon>Fagus</taxon>
    </lineage>
</organism>
<evidence type="ECO:0000256" key="1">
    <source>
        <dbReference type="SAM" id="MobiDB-lite"/>
    </source>
</evidence>
<feature type="compositionally biased region" description="Low complexity" evidence="1">
    <location>
        <begin position="139"/>
        <end position="149"/>
    </location>
</feature>
<dbReference type="SUPFAM" id="SSF56672">
    <property type="entry name" value="DNA/RNA polymerases"/>
    <property type="match status" value="1"/>
</dbReference>
<reference evidence="4" key="1">
    <citation type="submission" date="2018-02" db="EMBL/GenBank/DDBJ databases">
        <authorList>
            <person name="Cohen D.B."/>
            <person name="Kent A.D."/>
        </authorList>
    </citation>
    <scope>NUCLEOTIDE SEQUENCE</scope>
</reference>
<feature type="region of interest" description="Disordered" evidence="1">
    <location>
        <begin position="110"/>
        <end position="160"/>
    </location>
</feature>
<evidence type="ECO:0000259" key="2">
    <source>
        <dbReference type="Pfam" id="PF07727"/>
    </source>
</evidence>
<accession>A0A2N9HX86</accession>
<dbReference type="CDD" id="cd09272">
    <property type="entry name" value="RNase_HI_RT_Ty1"/>
    <property type="match status" value="1"/>
</dbReference>